<keyword evidence="2" id="KW-1185">Reference proteome</keyword>
<evidence type="ECO:0000313" key="1">
    <source>
        <dbReference type="EMBL" id="TYI39912.1"/>
    </source>
</evidence>
<accession>A0A5D2RHU7</accession>
<organism evidence="1 2">
    <name type="scientific">Gossypium tomentosum</name>
    <name type="common">Hawaiian cotton</name>
    <name type="synonym">Gossypium sandvicense</name>
    <dbReference type="NCBI Taxonomy" id="34277"/>
    <lineage>
        <taxon>Eukaryota</taxon>
        <taxon>Viridiplantae</taxon>
        <taxon>Streptophyta</taxon>
        <taxon>Embryophyta</taxon>
        <taxon>Tracheophyta</taxon>
        <taxon>Spermatophyta</taxon>
        <taxon>Magnoliopsida</taxon>
        <taxon>eudicotyledons</taxon>
        <taxon>Gunneridae</taxon>
        <taxon>Pentapetalae</taxon>
        <taxon>rosids</taxon>
        <taxon>malvids</taxon>
        <taxon>Malvales</taxon>
        <taxon>Malvaceae</taxon>
        <taxon>Malvoideae</taxon>
        <taxon>Gossypium</taxon>
    </lineage>
</organism>
<dbReference type="EMBL" id="CM017611">
    <property type="protein sequence ID" value="TYI39912.1"/>
    <property type="molecule type" value="Genomic_DNA"/>
</dbReference>
<dbReference type="Proteomes" id="UP000322667">
    <property type="component" value="Chromosome A02"/>
</dbReference>
<reference evidence="1 2" key="1">
    <citation type="submission" date="2019-07" db="EMBL/GenBank/DDBJ databases">
        <title>WGS assembly of Gossypium tomentosum.</title>
        <authorList>
            <person name="Chen Z.J."/>
            <person name="Sreedasyam A."/>
            <person name="Ando A."/>
            <person name="Song Q."/>
            <person name="De L."/>
            <person name="Hulse-Kemp A."/>
            <person name="Ding M."/>
            <person name="Ye W."/>
            <person name="Kirkbride R."/>
            <person name="Jenkins J."/>
            <person name="Plott C."/>
            <person name="Lovell J."/>
            <person name="Lin Y.-M."/>
            <person name="Vaughn R."/>
            <person name="Liu B."/>
            <person name="Li W."/>
            <person name="Simpson S."/>
            <person name="Scheffler B."/>
            <person name="Saski C."/>
            <person name="Grover C."/>
            <person name="Hu G."/>
            <person name="Conover J."/>
            <person name="Carlson J."/>
            <person name="Shu S."/>
            <person name="Boston L."/>
            <person name="Williams M."/>
            <person name="Peterson D."/>
            <person name="Mcgee K."/>
            <person name="Jones D."/>
            <person name="Wendel J."/>
            <person name="Stelly D."/>
            <person name="Grimwood J."/>
            <person name="Schmutz J."/>
        </authorList>
    </citation>
    <scope>NUCLEOTIDE SEQUENCE [LARGE SCALE GENOMIC DNA]</scope>
    <source>
        <strain evidence="1">7179.01</strain>
    </source>
</reference>
<dbReference type="AlphaFoldDB" id="A0A5D2RHU7"/>
<protein>
    <submittedName>
        <fullName evidence="1">Uncharacterized protein</fullName>
    </submittedName>
</protein>
<evidence type="ECO:0000313" key="2">
    <source>
        <dbReference type="Proteomes" id="UP000322667"/>
    </source>
</evidence>
<sequence length="97" mass="10477">MALFGHFPLFNPDLESKHSKKLSIVERNRENHSVSSLPISQKGSTNVDVYGGCTRAVPGVYGGCLVTIAVSDSKGNPRVSRRFNLPGPFGTVLELGY</sequence>
<proteinExistence type="predicted"/>
<gene>
    <name evidence="1" type="ORF">ES332_A02G127700v1</name>
</gene>
<name>A0A5D2RHU7_GOSTO</name>